<feature type="region of interest" description="Disordered" evidence="1">
    <location>
        <begin position="1"/>
        <end position="146"/>
    </location>
</feature>
<gene>
    <name evidence="3" type="ORF">K7862_22715</name>
</gene>
<evidence type="ECO:0000313" key="4">
    <source>
        <dbReference type="Proteomes" id="UP000778578"/>
    </source>
</evidence>
<sequence>MAHHIMSSGRMRIVLRAPEGDQRNNPFAPPPAGAPDRPWQPRQPEGPQGAGEGGDGRERGGSGGSGGSDGSGGPGGSGGSGGRPGNSGGSDGSQDGPPPPPPPVWGSQWSSRQPQSGRPDPFAQRPQNQGPTGPQGTGPRFDPTDPAHRRSRYALVCGGWGMIFALLGWTAIGLLLGALALYWGISALRMSPEDRAEARAAAAAALAASSQTPRPTPPPPGPDAQRSFLTAAWTGVVTSAVALAIVGATYGFQLAYRDYYTCKADALTQPAAHACTKLLPSPVRDLPAFRQ</sequence>
<evidence type="ECO:0000256" key="1">
    <source>
        <dbReference type="SAM" id="MobiDB-lite"/>
    </source>
</evidence>
<feature type="compositionally biased region" description="Low complexity" evidence="1">
    <location>
        <begin position="124"/>
        <end position="140"/>
    </location>
</feature>
<keyword evidence="2" id="KW-0472">Membrane</keyword>
<feature type="compositionally biased region" description="Gly residues" evidence="1">
    <location>
        <begin position="61"/>
        <end position="91"/>
    </location>
</feature>
<name>A0ABS7QBU0_9ACTN</name>
<accession>A0ABS7QBU0</accession>
<feature type="region of interest" description="Disordered" evidence="1">
    <location>
        <begin position="201"/>
        <end position="225"/>
    </location>
</feature>
<organism evidence="3 4">
    <name type="scientific">Actinacidiphila acidipaludis</name>
    <dbReference type="NCBI Taxonomy" id="2873382"/>
    <lineage>
        <taxon>Bacteria</taxon>
        <taxon>Bacillati</taxon>
        <taxon>Actinomycetota</taxon>
        <taxon>Actinomycetes</taxon>
        <taxon>Kitasatosporales</taxon>
        <taxon>Streptomycetaceae</taxon>
        <taxon>Actinacidiphila</taxon>
    </lineage>
</organism>
<keyword evidence="2" id="KW-0812">Transmembrane</keyword>
<evidence type="ECO:0000313" key="3">
    <source>
        <dbReference type="EMBL" id="MBY8880428.1"/>
    </source>
</evidence>
<proteinExistence type="predicted"/>
<dbReference type="EMBL" id="JAINZZ010000031">
    <property type="protein sequence ID" value="MBY8880428.1"/>
    <property type="molecule type" value="Genomic_DNA"/>
</dbReference>
<evidence type="ECO:0008006" key="5">
    <source>
        <dbReference type="Google" id="ProtNLM"/>
    </source>
</evidence>
<keyword evidence="2" id="KW-1133">Transmembrane helix</keyword>
<reference evidence="3 4" key="1">
    <citation type="submission" date="2021-08" db="EMBL/GenBank/DDBJ databases">
        <title>WGS of actinomycetes from Thailand.</title>
        <authorList>
            <person name="Thawai C."/>
        </authorList>
    </citation>
    <scope>NUCLEOTIDE SEQUENCE [LARGE SCALE GENOMIC DNA]</scope>
    <source>
        <strain evidence="3 4">PLK6-54</strain>
    </source>
</reference>
<comment type="caution">
    <text evidence="3">The sequence shown here is derived from an EMBL/GenBank/DDBJ whole genome shotgun (WGS) entry which is preliminary data.</text>
</comment>
<dbReference type="Proteomes" id="UP000778578">
    <property type="component" value="Unassembled WGS sequence"/>
</dbReference>
<feature type="transmembrane region" description="Helical" evidence="2">
    <location>
        <begin position="228"/>
        <end position="250"/>
    </location>
</feature>
<evidence type="ECO:0000256" key="2">
    <source>
        <dbReference type="SAM" id="Phobius"/>
    </source>
</evidence>
<protein>
    <recommendedName>
        <fullName evidence="5">Translation initiation factor IF-2</fullName>
    </recommendedName>
</protein>
<feature type="transmembrane region" description="Helical" evidence="2">
    <location>
        <begin position="153"/>
        <end position="185"/>
    </location>
</feature>
<keyword evidence="4" id="KW-1185">Reference proteome</keyword>